<proteinExistence type="predicted"/>
<evidence type="ECO:0000313" key="1">
    <source>
        <dbReference type="EMBL" id="CAM9529052.1"/>
    </source>
</evidence>
<sequence>MAVSPEVRGHRDSAPSMCTAWERQPTTLNHRSASVLGRVQEVLTDLNSSPELIRIQLSIIMGLDRAELQAGASLQFAAAPAAGDDCGETRQSRGGRPRSSQLEAGGWGRKPLCLGPDSRPVWEGAGG</sequence>
<dbReference type="EMBL" id="OX596095">
    <property type="protein sequence ID" value="CAM9529052.1"/>
    <property type="molecule type" value="Genomic_DNA"/>
</dbReference>
<gene>
    <name evidence="1" type="ORF">MRATA1EN22A_LOCUS3816</name>
</gene>
<reference evidence="1" key="1">
    <citation type="submission" date="2023-05" db="EMBL/GenBank/DDBJ databases">
        <authorList>
            <consortium name="ELIXIR-Norway"/>
        </authorList>
    </citation>
    <scope>NUCLEOTIDE SEQUENCE</scope>
</reference>
<dbReference type="Proteomes" id="UP001162501">
    <property type="component" value="Chromosome 11"/>
</dbReference>
<organism evidence="1 2">
    <name type="scientific">Rangifer tarandus platyrhynchus</name>
    <name type="common">Svalbard reindeer</name>
    <dbReference type="NCBI Taxonomy" id="3082113"/>
    <lineage>
        <taxon>Eukaryota</taxon>
        <taxon>Metazoa</taxon>
        <taxon>Chordata</taxon>
        <taxon>Craniata</taxon>
        <taxon>Vertebrata</taxon>
        <taxon>Euteleostomi</taxon>
        <taxon>Mammalia</taxon>
        <taxon>Eutheria</taxon>
        <taxon>Laurasiatheria</taxon>
        <taxon>Artiodactyla</taxon>
        <taxon>Ruminantia</taxon>
        <taxon>Pecora</taxon>
        <taxon>Cervidae</taxon>
        <taxon>Odocoileinae</taxon>
        <taxon>Rangifer</taxon>
    </lineage>
</organism>
<name>A0AC59YAS3_RANTA</name>
<evidence type="ECO:0000313" key="2">
    <source>
        <dbReference type="Proteomes" id="UP001162501"/>
    </source>
</evidence>
<protein>
    <submittedName>
        <fullName evidence="1">Uncharacterized protein</fullName>
    </submittedName>
</protein>
<accession>A0AC59YAS3</accession>
<reference evidence="1" key="2">
    <citation type="submission" date="2025-03" db="EMBL/GenBank/DDBJ databases">
        <authorList>
            <consortium name="ELIXIR-Norway"/>
            <consortium name="Elixir Norway"/>
        </authorList>
    </citation>
    <scope>NUCLEOTIDE SEQUENCE</scope>
</reference>